<dbReference type="CDD" id="cd00475">
    <property type="entry name" value="Cis_IPPS"/>
    <property type="match status" value="1"/>
</dbReference>
<name>A0A926D124_9FIRM</name>
<proteinExistence type="inferred from homology"/>
<evidence type="ECO:0000313" key="3">
    <source>
        <dbReference type="EMBL" id="MBC8529019.1"/>
    </source>
</evidence>
<feature type="binding site" evidence="2">
    <location>
        <position position="81"/>
    </location>
    <ligand>
        <name>substrate</name>
    </ligand>
</feature>
<reference evidence="3" key="1">
    <citation type="submission" date="2020-08" db="EMBL/GenBank/DDBJ databases">
        <title>Genome public.</title>
        <authorList>
            <person name="Liu C."/>
            <person name="Sun Q."/>
        </authorList>
    </citation>
    <scope>NUCLEOTIDE SEQUENCE</scope>
    <source>
        <strain evidence="3">NSJ-44</strain>
    </source>
</reference>
<comment type="function">
    <text evidence="2">Catalyzes the condensation of isopentenyl diphosphate (IPP) with allylic pyrophosphates generating different type of terpenoids.</text>
</comment>
<comment type="subunit">
    <text evidence="2">Homodimer.</text>
</comment>
<feature type="binding site" evidence="2">
    <location>
        <begin position="77"/>
        <end position="79"/>
    </location>
    <ligand>
        <name>substrate</name>
    </ligand>
</feature>
<keyword evidence="4" id="KW-1185">Reference proteome</keyword>
<dbReference type="GO" id="GO:0000287">
    <property type="term" value="F:magnesium ion binding"/>
    <property type="evidence" value="ECO:0007669"/>
    <property type="project" value="UniProtKB-UniRule"/>
</dbReference>
<dbReference type="Proteomes" id="UP000654279">
    <property type="component" value="Unassembled WGS sequence"/>
</dbReference>
<evidence type="ECO:0000256" key="2">
    <source>
        <dbReference type="HAMAP-Rule" id="MF_01139"/>
    </source>
</evidence>
<keyword evidence="1 2" id="KW-0808">Transferase</keyword>
<gene>
    <name evidence="3" type="ORF">H8699_06230</name>
</gene>
<dbReference type="PANTHER" id="PTHR10291">
    <property type="entry name" value="DEHYDRODOLICHYL DIPHOSPHATE SYNTHASE FAMILY MEMBER"/>
    <property type="match status" value="1"/>
</dbReference>
<keyword evidence="2" id="KW-0479">Metal-binding</keyword>
<comment type="caution">
    <text evidence="3">The sequence shown here is derived from an EMBL/GenBank/DDBJ whole genome shotgun (WGS) entry which is preliminary data.</text>
</comment>
<comment type="cofactor">
    <cofactor evidence="2">
        <name>Mg(2+)</name>
        <dbReference type="ChEBI" id="CHEBI:18420"/>
    </cofactor>
    <text evidence="2">Binds 2 magnesium ions per subunit.</text>
</comment>
<dbReference type="PROSITE" id="PS01066">
    <property type="entry name" value="UPP_SYNTHASE"/>
    <property type="match status" value="1"/>
</dbReference>
<dbReference type="PANTHER" id="PTHR10291:SF0">
    <property type="entry name" value="DEHYDRODOLICHYL DIPHOSPHATE SYNTHASE 2"/>
    <property type="match status" value="1"/>
</dbReference>
<feature type="binding site" evidence="2">
    <location>
        <position position="83"/>
    </location>
    <ligand>
        <name>substrate</name>
    </ligand>
</feature>
<feature type="binding site" evidence="2">
    <location>
        <position position="37"/>
    </location>
    <ligand>
        <name>substrate</name>
    </ligand>
</feature>
<feature type="binding site" evidence="2">
    <location>
        <position position="200"/>
    </location>
    <ligand>
        <name>substrate</name>
    </ligand>
</feature>
<feature type="active site" description="Proton acceptor" evidence="2">
    <location>
        <position position="80"/>
    </location>
</feature>
<dbReference type="SUPFAM" id="SSF64005">
    <property type="entry name" value="Undecaprenyl diphosphate synthase"/>
    <property type="match status" value="1"/>
</dbReference>
<feature type="binding site" evidence="2">
    <location>
        <position position="32"/>
    </location>
    <ligand>
        <name>Mg(2+)</name>
        <dbReference type="ChEBI" id="CHEBI:18420"/>
    </ligand>
</feature>
<sequence>MKWFKKKAVQPGAIALDRSPDKLPRHIAMIMDGNGRWAKQRALPRTAGHRAGMETLETIIRACDELGIEALTVYAFSTENWARPKEEVAMLMNLLVEYFEKKIDELDRNGVCIRILGFEEQTPSRVREVMERACVCTRDNKGLKFNIAFNYGGRGEIVQAAKRFALDVAKGNVQAEALDEDGFGRYLFTAGLPEPDLLIRTSGEQRLSNFLLYQLAYAEFVFTDVYWPDYTKEEFFRSIAIYQSRSRRFGGV</sequence>
<dbReference type="HAMAP" id="MF_01139">
    <property type="entry name" value="ISPT"/>
    <property type="match status" value="1"/>
</dbReference>
<feature type="binding site" evidence="2">
    <location>
        <position position="49"/>
    </location>
    <ligand>
        <name>substrate</name>
    </ligand>
</feature>
<dbReference type="EC" id="2.5.1.-" evidence="2"/>
<dbReference type="InterPro" id="IPR018520">
    <property type="entry name" value="UPP_synth-like_CS"/>
</dbReference>
<keyword evidence="2" id="KW-0460">Magnesium</keyword>
<dbReference type="EMBL" id="JACRSO010000002">
    <property type="protein sequence ID" value="MBC8529019.1"/>
    <property type="molecule type" value="Genomic_DNA"/>
</dbReference>
<feature type="binding site" evidence="2">
    <location>
        <begin position="33"/>
        <end position="36"/>
    </location>
    <ligand>
        <name>substrate</name>
    </ligand>
</feature>
<dbReference type="Pfam" id="PF01255">
    <property type="entry name" value="Prenyltransf"/>
    <property type="match status" value="1"/>
</dbReference>
<dbReference type="GO" id="GO:0045547">
    <property type="term" value="F:ditrans,polycis-polyprenyl diphosphate synthase [(2E,6E)-farnesyl diphosphate specific] activity"/>
    <property type="evidence" value="ECO:0007669"/>
    <property type="project" value="TreeGrafter"/>
</dbReference>
<dbReference type="FunFam" id="3.40.1180.10:FF:000001">
    <property type="entry name" value="(2E,6E)-farnesyl-diphosphate-specific ditrans,polycis-undecaprenyl-diphosphate synthase"/>
    <property type="match status" value="1"/>
</dbReference>
<dbReference type="NCBIfam" id="TIGR00055">
    <property type="entry name" value="uppS"/>
    <property type="match status" value="1"/>
</dbReference>
<dbReference type="NCBIfam" id="NF011405">
    <property type="entry name" value="PRK14830.1"/>
    <property type="match status" value="1"/>
</dbReference>
<dbReference type="InterPro" id="IPR036424">
    <property type="entry name" value="UPP_synth-like_sf"/>
</dbReference>
<feature type="binding site" evidence="2">
    <location>
        <position position="219"/>
    </location>
    <ligand>
        <name>Mg(2+)</name>
        <dbReference type="ChEBI" id="CHEBI:18420"/>
    </ligand>
</feature>
<evidence type="ECO:0000313" key="4">
    <source>
        <dbReference type="Proteomes" id="UP000654279"/>
    </source>
</evidence>
<dbReference type="Gene3D" id="3.40.1180.10">
    <property type="entry name" value="Decaprenyl diphosphate synthase-like"/>
    <property type="match status" value="1"/>
</dbReference>
<feature type="binding site" evidence="2">
    <location>
        <position position="45"/>
    </location>
    <ligand>
        <name>substrate</name>
    </ligand>
</feature>
<dbReference type="AlphaFoldDB" id="A0A926D124"/>
<feature type="binding site" evidence="2">
    <location>
        <begin position="206"/>
        <end position="208"/>
    </location>
    <ligand>
        <name>substrate</name>
    </ligand>
</feature>
<protein>
    <recommendedName>
        <fullName evidence="2">Isoprenyl transferase</fullName>
        <ecNumber evidence="2">2.5.1.-</ecNumber>
    </recommendedName>
</protein>
<dbReference type="InterPro" id="IPR001441">
    <property type="entry name" value="UPP_synth-like"/>
</dbReference>
<evidence type="ECO:0000256" key="1">
    <source>
        <dbReference type="ARBA" id="ARBA00022679"/>
    </source>
</evidence>
<comment type="similarity">
    <text evidence="2">Belongs to the UPP synthase family.</text>
</comment>
<dbReference type="RefSeq" id="WP_249284930.1">
    <property type="nucleotide sequence ID" value="NZ_JACRSO010000002.1"/>
</dbReference>
<accession>A0A926D124</accession>
<organism evidence="3 4">
    <name type="scientific">Luoshenia tenuis</name>
    <dbReference type="NCBI Taxonomy" id="2763654"/>
    <lineage>
        <taxon>Bacteria</taxon>
        <taxon>Bacillati</taxon>
        <taxon>Bacillota</taxon>
        <taxon>Clostridia</taxon>
        <taxon>Christensenellales</taxon>
        <taxon>Christensenellaceae</taxon>
        <taxon>Luoshenia</taxon>
    </lineage>
</organism>
<dbReference type="GO" id="GO:0016094">
    <property type="term" value="P:polyprenol biosynthetic process"/>
    <property type="evidence" value="ECO:0007669"/>
    <property type="project" value="TreeGrafter"/>
</dbReference>
<feature type="active site" evidence="2">
    <location>
        <position position="32"/>
    </location>
</feature>